<comment type="caution">
    <text evidence="2">The sequence shown here is derived from an EMBL/GenBank/DDBJ whole genome shotgun (WGS) entry which is preliminary data.</text>
</comment>
<keyword evidence="1" id="KW-0472">Membrane</keyword>
<dbReference type="RefSeq" id="WP_218127258.1">
    <property type="nucleotide sequence ID" value="NZ_BJVX01000014.1"/>
</dbReference>
<proteinExistence type="predicted"/>
<keyword evidence="1" id="KW-1133">Transmembrane helix</keyword>
<name>A0AAV3WU58_9LACT</name>
<reference evidence="2" key="1">
    <citation type="submission" date="2019-08" db="EMBL/GenBank/DDBJ databases">
        <title>Marinilactibacillus psychrotolerans M13-2T whole genome sequencing project.</title>
        <authorList>
            <person name="Ishikawa M."/>
            <person name="Suzuki T."/>
            <person name="Matsutani M."/>
        </authorList>
    </citation>
    <scope>NUCLEOTIDE SEQUENCE</scope>
    <source>
        <strain evidence="2">M13-2T</strain>
    </source>
</reference>
<dbReference type="GeneID" id="96912565"/>
<feature type="transmembrane region" description="Helical" evidence="1">
    <location>
        <begin position="34"/>
        <end position="53"/>
    </location>
</feature>
<keyword evidence="1" id="KW-0812">Transmembrane</keyword>
<evidence type="ECO:0000313" key="2">
    <source>
        <dbReference type="EMBL" id="GEQ36405.1"/>
    </source>
</evidence>
<evidence type="ECO:0000313" key="3">
    <source>
        <dbReference type="Proteomes" id="UP000887127"/>
    </source>
</evidence>
<organism evidence="2 3">
    <name type="scientific">Marinilactibacillus psychrotolerans</name>
    <dbReference type="NCBI Taxonomy" id="191770"/>
    <lineage>
        <taxon>Bacteria</taxon>
        <taxon>Bacillati</taxon>
        <taxon>Bacillota</taxon>
        <taxon>Bacilli</taxon>
        <taxon>Lactobacillales</taxon>
        <taxon>Carnobacteriaceae</taxon>
        <taxon>Marinilactibacillus</taxon>
    </lineage>
</organism>
<evidence type="ECO:0000256" key="1">
    <source>
        <dbReference type="SAM" id="Phobius"/>
    </source>
</evidence>
<sequence length="83" mass="9380">MWLWLWFAIIAIVKISNGLSGVVLQNKSLVEHTIMNKVTGLLLFILPLTLAIIKLKYSAILVCATATFAAIQEGHFIRRWIED</sequence>
<dbReference type="EMBL" id="BKBI01000014">
    <property type="protein sequence ID" value="GEQ36405.1"/>
    <property type="molecule type" value="Genomic_DNA"/>
</dbReference>
<dbReference type="AlphaFoldDB" id="A0AAV3WU58"/>
<dbReference type="Proteomes" id="UP000887127">
    <property type="component" value="Unassembled WGS sequence"/>
</dbReference>
<protein>
    <submittedName>
        <fullName evidence="2">Uncharacterized protein</fullName>
    </submittedName>
</protein>
<gene>
    <name evidence="2" type="ORF">M132T_19130</name>
</gene>
<accession>A0AAV3WU58</accession>